<dbReference type="RefSeq" id="WP_150479285.1">
    <property type="nucleotide sequence ID" value="NZ_BMTB01000017.1"/>
</dbReference>
<evidence type="ECO:0000256" key="1">
    <source>
        <dbReference type="SAM" id="MobiDB-lite"/>
    </source>
</evidence>
<feature type="compositionally biased region" description="Basic and acidic residues" evidence="1">
    <location>
        <begin position="485"/>
        <end position="507"/>
    </location>
</feature>
<feature type="compositionally biased region" description="Basic and acidic residues" evidence="1">
    <location>
        <begin position="1854"/>
        <end position="1925"/>
    </location>
</feature>
<feature type="compositionally biased region" description="Basic and acidic residues" evidence="1">
    <location>
        <begin position="615"/>
        <end position="624"/>
    </location>
</feature>
<evidence type="ECO:0000259" key="2">
    <source>
        <dbReference type="Pfam" id="PF13699"/>
    </source>
</evidence>
<dbReference type="Pfam" id="PF13699">
    <property type="entry name" value="eCIS_core"/>
    <property type="match status" value="1"/>
</dbReference>
<feature type="region of interest" description="Disordered" evidence="1">
    <location>
        <begin position="1645"/>
        <end position="1925"/>
    </location>
</feature>
<feature type="compositionally biased region" description="Low complexity" evidence="1">
    <location>
        <begin position="1149"/>
        <end position="1159"/>
    </location>
</feature>
<protein>
    <submittedName>
        <fullName evidence="3">DUF4157 domain-containing protein</fullName>
    </submittedName>
</protein>
<feature type="compositionally biased region" description="Low complexity" evidence="1">
    <location>
        <begin position="417"/>
        <end position="426"/>
    </location>
</feature>
<feature type="compositionally biased region" description="Basic and acidic residues" evidence="1">
    <location>
        <begin position="427"/>
        <end position="457"/>
    </location>
</feature>
<feature type="compositionally biased region" description="Basic and acidic residues" evidence="1">
    <location>
        <begin position="597"/>
        <end position="607"/>
    </location>
</feature>
<evidence type="ECO:0000313" key="3">
    <source>
        <dbReference type="EMBL" id="QEV23652.1"/>
    </source>
</evidence>
<feature type="compositionally biased region" description="Basic and acidic residues" evidence="1">
    <location>
        <begin position="991"/>
        <end position="1017"/>
    </location>
</feature>
<feature type="region of interest" description="Disordered" evidence="1">
    <location>
        <begin position="1"/>
        <end position="45"/>
    </location>
</feature>
<feature type="compositionally biased region" description="Basic and acidic residues" evidence="1">
    <location>
        <begin position="744"/>
        <end position="756"/>
    </location>
</feature>
<dbReference type="GeneID" id="91415536"/>
<reference evidence="3 4" key="1">
    <citation type="submission" date="2017-09" db="EMBL/GenBank/DDBJ databases">
        <authorList>
            <person name="Lee N."/>
            <person name="Cho B.-K."/>
        </authorList>
    </citation>
    <scope>NUCLEOTIDE SEQUENCE [LARGE SCALE GENOMIC DNA]</scope>
    <source>
        <strain evidence="3 4">ATCC 13740</strain>
    </source>
</reference>
<evidence type="ECO:0000313" key="4">
    <source>
        <dbReference type="Proteomes" id="UP000326598"/>
    </source>
</evidence>
<feature type="compositionally biased region" description="Basic and acidic residues" evidence="1">
    <location>
        <begin position="947"/>
        <end position="956"/>
    </location>
</feature>
<dbReference type="PANTHER" id="PTHR31363">
    <property type="entry name" value="TRAF3-INTERACTING PROTEIN 1"/>
    <property type="match status" value="1"/>
</dbReference>
<feature type="compositionally biased region" description="Gly residues" evidence="1">
    <location>
        <begin position="783"/>
        <end position="797"/>
    </location>
</feature>
<feature type="domain" description="eCIS core" evidence="2">
    <location>
        <begin position="45"/>
        <end position="119"/>
    </location>
</feature>
<dbReference type="InterPro" id="IPR025295">
    <property type="entry name" value="eCIS_core_dom"/>
</dbReference>
<feature type="compositionally biased region" description="Basic and acidic residues" evidence="1">
    <location>
        <begin position="281"/>
        <end position="303"/>
    </location>
</feature>
<dbReference type="EMBL" id="CP023694">
    <property type="protein sequence ID" value="QEV23652.1"/>
    <property type="molecule type" value="Genomic_DNA"/>
</dbReference>
<feature type="compositionally biased region" description="Pro residues" evidence="1">
    <location>
        <begin position="585"/>
        <end position="596"/>
    </location>
</feature>
<feature type="compositionally biased region" description="Basic and acidic residues" evidence="1">
    <location>
        <begin position="641"/>
        <end position="658"/>
    </location>
</feature>
<feature type="region of interest" description="Disordered" evidence="1">
    <location>
        <begin position="1990"/>
        <end position="2009"/>
    </location>
</feature>
<feature type="compositionally biased region" description="Gly residues" evidence="1">
    <location>
        <begin position="887"/>
        <end position="900"/>
    </location>
</feature>
<dbReference type="PANTHER" id="PTHR31363:SF0">
    <property type="entry name" value="TRAF3-INTERACTING PROTEIN 1"/>
    <property type="match status" value="1"/>
</dbReference>
<organism evidence="3 4">
    <name type="scientific">Streptomyces coeruleorubidus</name>
    <dbReference type="NCBI Taxonomy" id="116188"/>
    <lineage>
        <taxon>Bacteria</taxon>
        <taxon>Bacillati</taxon>
        <taxon>Actinomycetota</taxon>
        <taxon>Actinomycetes</taxon>
        <taxon>Kitasatosporales</taxon>
        <taxon>Streptomycetaceae</taxon>
        <taxon>Streptomyces</taxon>
    </lineage>
</organism>
<dbReference type="GO" id="GO:0030992">
    <property type="term" value="C:intraciliary transport particle B"/>
    <property type="evidence" value="ECO:0007669"/>
    <property type="project" value="TreeGrafter"/>
</dbReference>
<feature type="compositionally biased region" description="Basic and acidic residues" evidence="1">
    <location>
        <begin position="667"/>
        <end position="676"/>
    </location>
</feature>
<dbReference type="SUPFAM" id="SSF48371">
    <property type="entry name" value="ARM repeat"/>
    <property type="match status" value="1"/>
</dbReference>
<feature type="compositionally biased region" description="Polar residues" evidence="1">
    <location>
        <begin position="1775"/>
        <end position="1791"/>
    </location>
</feature>
<feature type="compositionally biased region" description="Polar residues" evidence="1">
    <location>
        <begin position="569"/>
        <end position="582"/>
    </location>
</feature>
<dbReference type="GO" id="GO:0070507">
    <property type="term" value="P:regulation of microtubule cytoskeleton organization"/>
    <property type="evidence" value="ECO:0007669"/>
    <property type="project" value="TreeGrafter"/>
</dbReference>
<dbReference type="InterPro" id="IPR016024">
    <property type="entry name" value="ARM-type_fold"/>
</dbReference>
<gene>
    <name evidence="3" type="ORF">CP976_05470</name>
</gene>
<feature type="compositionally biased region" description="Basic and acidic residues" evidence="1">
    <location>
        <begin position="1710"/>
        <end position="1741"/>
    </location>
</feature>
<feature type="compositionally biased region" description="Basic and acidic residues" evidence="1">
    <location>
        <begin position="1648"/>
        <end position="1675"/>
    </location>
</feature>
<feature type="compositionally biased region" description="Basic and acidic residues" evidence="1">
    <location>
        <begin position="1792"/>
        <end position="1811"/>
    </location>
</feature>
<dbReference type="GO" id="GO:0008017">
    <property type="term" value="F:microtubule binding"/>
    <property type="evidence" value="ECO:0007669"/>
    <property type="project" value="InterPro"/>
</dbReference>
<accession>A0A5J6HWX3</accession>
<name>A0A5J6HWX3_STRC4</name>
<feature type="compositionally biased region" description="Basic and acidic residues" evidence="1">
    <location>
        <begin position="1995"/>
        <end position="2009"/>
    </location>
</feature>
<dbReference type="InterPro" id="IPR018799">
    <property type="entry name" value="TRAF3IP1"/>
</dbReference>
<feature type="compositionally biased region" description="Basic and acidic residues" evidence="1">
    <location>
        <begin position="1822"/>
        <end position="1846"/>
    </location>
</feature>
<feature type="compositionally biased region" description="Low complexity" evidence="1">
    <location>
        <begin position="1676"/>
        <end position="1688"/>
    </location>
</feature>
<feature type="compositionally biased region" description="Basic and acidic residues" evidence="1">
    <location>
        <begin position="1213"/>
        <end position="1297"/>
    </location>
</feature>
<feature type="compositionally biased region" description="Basic and acidic residues" evidence="1">
    <location>
        <begin position="256"/>
        <end position="265"/>
    </location>
</feature>
<feature type="compositionally biased region" description="Polar residues" evidence="1">
    <location>
        <begin position="730"/>
        <end position="743"/>
    </location>
</feature>
<feature type="region of interest" description="Disordered" evidence="1">
    <location>
        <begin position="256"/>
        <end position="1023"/>
    </location>
</feature>
<feature type="compositionally biased region" description="Low complexity" evidence="1">
    <location>
        <begin position="798"/>
        <end position="840"/>
    </location>
</feature>
<feature type="compositionally biased region" description="Basic and acidic residues" evidence="1">
    <location>
        <begin position="1182"/>
        <end position="1206"/>
    </location>
</feature>
<feature type="compositionally biased region" description="Basic and acidic residues" evidence="1">
    <location>
        <begin position="841"/>
        <end position="859"/>
    </location>
</feature>
<dbReference type="Proteomes" id="UP000326598">
    <property type="component" value="Chromosome"/>
</dbReference>
<proteinExistence type="predicted"/>
<feature type="compositionally biased region" description="Low complexity" evidence="1">
    <location>
        <begin position="1"/>
        <end position="16"/>
    </location>
</feature>
<sequence length="2298" mass="243861">MTASAAQDSQAAQQAAAERRRKRKERAAKNRAPEPKNIVSGAGQPLDAGVRRELEEQLGHDLGSVRLHTDRDASALTGMLGADAVAVGQDIFFGEGQYQPGTEQGRALLAHELLHTIQHPYAGGMLAAGRDLGQVSAPHEAAERAAEDAAQAVARGEQVPEVAPEANTPAWMRYTTVHADRNRLEHLDPATLVDRLANTVIRSLRTDPTDSAQRVRASLAPLSEELQERVLDRLEHRLLTSEHDFVVDLITEIDEEGRAESEATARQRGLLAPEIEEDTAEEVRAEREKEQEAAQEEQQRTERTGPAPGPEKQSVDGDGAGNTALAAGSTPENAGGTIPQGGTPGADAGKAEDEKDSDPLTGGDASRPKGDGEQPTSPAAQSEQKAGRQEAGAGEAAGAQAAGAQASGKRDAKSGAEKSGQQGQQQDKGDKGKQAGGKDGDRAGAKQAEEQAKKEAGQDEAAGPRTDAEDEAAAKARESAAAAEAAKKDEPGRDEGSPQVAGKDEGFPGRSSTLDGARAQDQEGEEEREEPAVQGGDSEVEVGGGEESAWDIKLRPEDFLPEQDLDVSNVPTSAQTDESAGNSAPPTPSFSAPPPTRAEKVQARREQEDEEDAEREAAAEKDDPGTEDSPPVPGAEEEAAEQSRRTESELGPEERPEPKPAPGVASKDPKQGDDPKAGPVAAEANTQEADDRSKETGGGTAEQAAKEEKGTPTAGGPGDKASGGDKGSAQARSDTSATESPSDTAKKGAEGEKTASDEGATGAAKPEESPGPQESKGPKDEGGSGTSGGSASGGGTTGSDNSADTGTTPSSGSTSSPSSDSDNSAPDTASSGSRTASRSSSRTEKASPRAQEPRTEAPKEQAPQPQNRVDSGGGGESGSRPAPAAARGGGGGGGSKGGSKGSATKGKKASKAAPDLSGVSPEEGLSAASNLKPHQAVEAMDSVGGAVDKDVGKEHGQLASKPPAMDRPSGAPRTLHGKPDAEEAAQYNQDKAQRAEDAKGEKAEVKGEKKPEGKIEAEEMEEPDFFDQIGMMAGYAIGGIGDWLGFDVTAEDLAAQFAGMPTKDEAMKEAQNGTAPGVDMQGQADDKAAEQGGNTDDKSQEAAETGADDAGRKMGEDQVYPDAPKERLEGKVPAQQGGKSQVGGGGASTGAVPPEAASEVAEHERKPQFKKALSDGRQGMGKGREKKTQDTRRSQDEHKRQVDKEVQSNTKEQTGKREGVLTDVDKQRSDWTKEQDEELKKLGTKKSDREKKIRDDVKKEEEDTDKDVETEKETSDKDIKDKGDKAEEEAEKKKDEKVDDSKGWLSKTLDWIKEKFIELRDKVVQIIKDARNAIIEALKSFKETVEGWINAAREGIVEMIKKFIEDLIEFVTSLVEAVIEIARRIRKFITDLINAALAFVTQLANALKQIMKDLLESIAKLLSDILNVLKKMLLDVLKACKDALKSILDFATKFIAAFGEFMMILVDILSDPGGWLSGAKNSAYDGAKNHLFNEVKSAVKQWFNDKVKEITGLTEAVWNKLMKGGFTVEKIAQEVWDAIVPQLPFIIGEIVITKVLAKLIPGAGWGAAILEAIQAAIGSLGEILKAIGAVITWLKSVRQGGAGVLFAKAIAAGIVVLLEMAYELILSGIGKYVSKVGTRLKGVAANLGKDKGGGKDKAKDGQGGDDKGSNKDGDKGAPSSTPPKTQTATPPPGKKSQDAPGKPKGQDGPGKPKDQAGPGKPKDQTPPRKPKGKDGPAKPTDKGAPAKSMDRDTQAPSPKPTKPKAPTNKNDTTEGKNNTPSDNSTKPTPSTSKDKNGNPKNESTNDKKDTRPTPSPKPTTPDPKKTDGPDSSKKDTASDGKGKDQGPDSNNGKADSDRSGKKDTDGSNEKDADGPSKKDKTDSDRKGKKDGDGSGKKDTDGKDKESVGGKQDKKDDRRKNEDSPDALDDRLALISARIRAYLLPRLREGMAESNFDASLVALKNWYRLTSLRAHGDPEIDVIARLNPTSNPVDAVRTRDPNDPHQRQPEIRLDEVKEDGLPEPEMPHFNSSRADTIEADYLSRGVKNTGKAPASWSRPDGWSYITKNHLSEESKWVRMHLLPDRLGGMPSNNNLVPARGPATNIPMRAQLEDHAFDAIGTKKPMIWYKSWVEFHPDTVDANRDKLEGFPSSITSSYGFYKQLSETGDKGSDWSRIDTPEKSVSFTDIKLPTPEEHGQLLINSAGEDAIWNSLGGKESGFSITIPRYISGKDSNGKQKMKTENGQDVADPHPVYRKVADIETYLESRKGSMREVSRKAIADIIAKLKELDEAGKINWDI</sequence>
<feature type="compositionally biased region" description="Basic and acidic residues" evidence="1">
    <location>
        <begin position="1084"/>
        <end position="1101"/>
    </location>
</feature>
<feature type="region of interest" description="Disordered" evidence="1">
    <location>
        <begin position="1064"/>
        <end position="1297"/>
    </location>
</feature>
<dbReference type="KEGG" id="scoe:CP976_05470"/>
<feature type="compositionally biased region" description="Low complexity" evidence="1">
    <location>
        <begin position="389"/>
        <end position="406"/>
    </location>
</feature>